<name>A0A255ISV8_9FIRM</name>
<feature type="transmembrane region" description="Helical" evidence="1">
    <location>
        <begin position="416"/>
        <end position="434"/>
    </location>
</feature>
<feature type="transmembrane region" description="Helical" evidence="1">
    <location>
        <begin position="21"/>
        <end position="41"/>
    </location>
</feature>
<dbReference type="EMBL" id="NOKA02000011">
    <property type="protein sequence ID" value="RDY31695.1"/>
    <property type="molecule type" value="Genomic_DNA"/>
</dbReference>
<feature type="transmembrane region" description="Helical" evidence="1">
    <location>
        <begin position="454"/>
        <end position="471"/>
    </location>
</feature>
<feature type="transmembrane region" description="Helical" evidence="1">
    <location>
        <begin position="264"/>
        <end position="284"/>
    </location>
</feature>
<dbReference type="OrthoDB" id="1967873at2"/>
<feature type="transmembrane region" description="Helical" evidence="1">
    <location>
        <begin position="209"/>
        <end position="228"/>
    </location>
</feature>
<dbReference type="Proteomes" id="UP000247523">
    <property type="component" value="Unassembled WGS sequence"/>
</dbReference>
<dbReference type="EMBL" id="QICS01000010">
    <property type="protein sequence ID" value="PXV87257.1"/>
    <property type="molecule type" value="Genomic_DNA"/>
</dbReference>
<comment type="caution">
    <text evidence="3">The sequence shown here is derived from an EMBL/GenBank/DDBJ whole genome shotgun (WGS) entry which is preliminary data.</text>
</comment>
<feature type="transmembrane region" description="Helical" evidence="1">
    <location>
        <begin position="162"/>
        <end position="179"/>
    </location>
</feature>
<evidence type="ECO:0000313" key="3">
    <source>
        <dbReference type="EMBL" id="RDY31695.1"/>
    </source>
</evidence>
<feature type="transmembrane region" description="Helical" evidence="1">
    <location>
        <begin position="520"/>
        <end position="542"/>
    </location>
</feature>
<feature type="transmembrane region" description="Helical" evidence="1">
    <location>
        <begin position="315"/>
        <end position="345"/>
    </location>
</feature>
<evidence type="ECO:0008006" key="6">
    <source>
        <dbReference type="Google" id="ProtNLM"/>
    </source>
</evidence>
<protein>
    <recommendedName>
        <fullName evidence="6">Glycosyltransferase RgtA/B/C/D-like domain-containing protein</fullName>
    </recommendedName>
</protein>
<feature type="transmembrane region" description="Helical" evidence="1">
    <location>
        <begin position="366"/>
        <end position="385"/>
    </location>
</feature>
<accession>A0A255ISV8</accession>
<feature type="transmembrane region" description="Helical" evidence="1">
    <location>
        <begin position="483"/>
        <end position="500"/>
    </location>
</feature>
<dbReference type="RefSeq" id="WP_094375784.1">
    <property type="nucleotide sequence ID" value="NZ_NOKA02000011.1"/>
</dbReference>
<feature type="transmembrane region" description="Helical" evidence="1">
    <location>
        <begin position="132"/>
        <end position="150"/>
    </location>
</feature>
<sequence length="652" mass="74025">MNCIKEKRVENVQNNQCMRSVIIGVIAILLDTVLFMGVLLSTDAMNQLRKIGNGNLLLYLITSVLFVLIFIIGIIFFSKFITVKFCENRLVKSIFLLSIILGSIAILSSVYVNEVNMFGGDSKTYIWHKISNYILVPTIIVLIIVSLQFIRTTEEIQNGKTIYLIYFVISLISGYSLYIPNYFNADLYHGHAYCNSIYQIMNNATYNEFFTSIYGHYAIFYRVPLGIIGCNMRNIVLIIFIIGIMAMLLSCLIVHNLIKKNAVRILACLALALPTVGMRVGNYWQVQPHRVIFPAILIYISCVFIKNKMTSNKILLGYFVSAIAIIWNTETGLVCAIAWAGLLIFDSICENKGKITCILKTIIKQVISVIISFFCAYCLVNLYNISCGGEINSLQIFLYPIFTLTDFITSELPKTLSAYMIELVLYAIIIGWILQKYVFSSIKYCEEERYDARLSVVITIIGMGQMTYFMNRAAYYNLDISHTSAILLSVILIKRGIMFIRKLDISLIQELHCYEVVKGSVAGVAFSVLVVLAAGTIIGGAVRLNTKLDNGYQNYNMLVEFANSIKDEVPKDTYAFGLGIPELYSVLEWNTQCYVIDFSDMNAWTEEFILNQAKSKNAIFITKDVYEKFELNDFKVKSVFEYKGSQFFYCIK</sequence>
<organism evidence="3 4">
    <name type="scientific">Lachnotalea glycerini</name>
    <dbReference type="NCBI Taxonomy" id="1763509"/>
    <lineage>
        <taxon>Bacteria</taxon>
        <taxon>Bacillati</taxon>
        <taxon>Bacillota</taxon>
        <taxon>Clostridia</taxon>
        <taxon>Lachnospirales</taxon>
        <taxon>Lachnospiraceae</taxon>
        <taxon>Lachnotalea</taxon>
    </lineage>
</organism>
<reference evidence="3" key="3">
    <citation type="submission" date="2018-07" db="EMBL/GenBank/DDBJ databases">
        <authorList>
            <person name="Quirk P.G."/>
            <person name="Krulwich T.A."/>
        </authorList>
    </citation>
    <scope>NUCLEOTIDE SEQUENCE</scope>
    <source>
        <strain evidence="3">CCRI-19302</strain>
    </source>
</reference>
<evidence type="ECO:0000256" key="1">
    <source>
        <dbReference type="SAM" id="Phobius"/>
    </source>
</evidence>
<keyword evidence="1" id="KW-1133">Transmembrane helix</keyword>
<feature type="transmembrane region" description="Helical" evidence="1">
    <location>
        <begin position="291"/>
        <end position="309"/>
    </location>
</feature>
<feature type="transmembrane region" description="Helical" evidence="1">
    <location>
        <begin position="235"/>
        <end position="258"/>
    </location>
</feature>
<dbReference type="AlphaFoldDB" id="A0A255ISV8"/>
<evidence type="ECO:0000313" key="2">
    <source>
        <dbReference type="EMBL" id="PXV87257.1"/>
    </source>
</evidence>
<evidence type="ECO:0000313" key="5">
    <source>
        <dbReference type="Proteomes" id="UP000247523"/>
    </source>
</evidence>
<evidence type="ECO:0000313" key="4">
    <source>
        <dbReference type="Proteomes" id="UP000216411"/>
    </source>
</evidence>
<gene>
    <name evidence="2" type="ORF">C8E03_11018</name>
    <name evidence="3" type="ORF">CG710_008220</name>
</gene>
<reference evidence="2 5" key="2">
    <citation type="submission" date="2018-05" db="EMBL/GenBank/DDBJ databases">
        <title>Genomic Encyclopedia of Type Strains, Phase IV (KMG-IV): sequencing the most valuable type-strain genomes for metagenomic binning, comparative biology and taxonomic classification.</title>
        <authorList>
            <person name="Goeker M."/>
        </authorList>
    </citation>
    <scope>NUCLEOTIDE SEQUENCE [LARGE SCALE GENOMIC DNA]</scope>
    <source>
        <strain evidence="2 5">DSM 28816</strain>
    </source>
</reference>
<keyword evidence="4" id="KW-1185">Reference proteome</keyword>
<feature type="transmembrane region" description="Helical" evidence="1">
    <location>
        <begin position="90"/>
        <end position="112"/>
    </location>
</feature>
<proteinExistence type="predicted"/>
<feature type="transmembrane region" description="Helical" evidence="1">
    <location>
        <begin position="56"/>
        <end position="78"/>
    </location>
</feature>
<dbReference type="Proteomes" id="UP000216411">
    <property type="component" value="Unassembled WGS sequence"/>
</dbReference>
<keyword evidence="1" id="KW-0812">Transmembrane</keyword>
<reference evidence="3 4" key="1">
    <citation type="journal article" date="2017" name="Genome Announc.">
        <title>Draft Genome Sequence of a Sporulating and Motile Strain of Lachnotalea glycerini Isolated from Water in Quebec City, Canada.</title>
        <authorList>
            <person name="Maheux A.F."/>
            <person name="Boudreau D.K."/>
            <person name="Berube E."/>
            <person name="Boissinot M."/>
            <person name="Raymond F."/>
            <person name="Brodeur S."/>
            <person name="Corbeil J."/>
            <person name="Isabel S."/>
            <person name="Omar R.F."/>
            <person name="Bergeron M.G."/>
        </authorList>
    </citation>
    <scope>NUCLEOTIDE SEQUENCE [LARGE SCALE GENOMIC DNA]</scope>
    <source>
        <strain evidence="3 4">CCRI-19302</strain>
    </source>
</reference>
<keyword evidence="1" id="KW-0472">Membrane</keyword>